<organism evidence="7 8">
    <name type="scientific">Sphingomonas lycopersici</name>
    <dbReference type="NCBI Taxonomy" id="2951807"/>
    <lineage>
        <taxon>Bacteria</taxon>
        <taxon>Pseudomonadati</taxon>
        <taxon>Pseudomonadota</taxon>
        <taxon>Alphaproteobacteria</taxon>
        <taxon>Sphingomonadales</taxon>
        <taxon>Sphingomonadaceae</taxon>
        <taxon>Sphingomonas</taxon>
    </lineage>
</organism>
<comment type="caution">
    <text evidence="7">The sequence shown here is derived from an EMBL/GenBank/DDBJ whole genome shotgun (WGS) entry which is preliminary data.</text>
</comment>
<evidence type="ECO:0000259" key="6">
    <source>
        <dbReference type="Pfam" id="PF00884"/>
    </source>
</evidence>
<evidence type="ECO:0000313" key="7">
    <source>
        <dbReference type="EMBL" id="MCW6536461.1"/>
    </source>
</evidence>
<dbReference type="Proteomes" id="UP001165565">
    <property type="component" value="Unassembled WGS sequence"/>
</dbReference>
<dbReference type="InterPro" id="IPR050738">
    <property type="entry name" value="Sulfatase"/>
</dbReference>
<feature type="signal peptide" evidence="5">
    <location>
        <begin position="1"/>
        <end position="24"/>
    </location>
</feature>
<keyword evidence="3" id="KW-0378">Hydrolase</keyword>
<dbReference type="PROSITE" id="PS50890">
    <property type="entry name" value="PUA"/>
    <property type="match status" value="1"/>
</dbReference>
<evidence type="ECO:0000313" key="8">
    <source>
        <dbReference type="Proteomes" id="UP001165565"/>
    </source>
</evidence>
<feature type="chain" id="PRO_5041210589" evidence="5">
    <location>
        <begin position="25"/>
        <end position="783"/>
    </location>
</feature>
<accession>A0AA41ZC71</accession>
<dbReference type="CDD" id="cd16025">
    <property type="entry name" value="PAS_like"/>
    <property type="match status" value="1"/>
</dbReference>
<keyword evidence="4" id="KW-0106">Calcium</keyword>
<dbReference type="EMBL" id="JANFAV010000013">
    <property type="protein sequence ID" value="MCW6536461.1"/>
    <property type="molecule type" value="Genomic_DNA"/>
</dbReference>
<dbReference type="PROSITE" id="PS00523">
    <property type="entry name" value="SULFATASE_1"/>
    <property type="match status" value="1"/>
</dbReference>
<evidence type="ECO:0000256" key="3">
    <source>
        <dbReference type="ARBA" id="ARBA00022801"/>
    </source>
</evidence>
<sequence length="783" mass="84580">MKPKHFVTLIGSSWLTLATGAASLAQTTLPPAPLPFAGKVGHTYADSIASFPKPVTAPAGAPNVLLFLTDDTGFGAASTFGGPVPTPNLDRLAARGLIYNRFHTTAMCSPTRAALLTGRNHHAVGNGTVANLSTGFPGYDNILPKSAATIAEILRQNGYSTAMFGKHHNTPEPYVSPAGPFDMWPTGLGFEYFYGFMAAETNQFQPALYRGTTPVPTLKEGVLDKALADDAIHWLHTQKAAAPDKPFFIYYAPGSTHNPLQAPRDWIEKFRGKFDNGWDAVRAETIARQRGKGLVPAGTTGTPRPDGIMAWKNLSPDQKKVNARLMEVYAAMLSYQDAQIGRLLDEIDRMGQSGNTLVMFIEGDNGAAPEAGRDGSPNPMGAFANNVRQDVPTLLADFDKLGGPDSVAGYGWGWAWAMNAPFSWFKQFASHLGGTRNGLVVSWPDRIAARGLRTQFTDVTDVLPTILDATGIKASDSVNGVQQQPIDGVSFGYSFTSAAAPERHTTQYFEMMGNRGLYHDGWLASTTPLNLPWGKADPSKLPTDYKWELYDLRRDFAQAHDLAAAQPAKLAEMQALFDQEAKRNQVFPLDDRLNLARFSASAKLLPQRDRYTYWGGEISLPSPSAAPLFDRAFRITTDVDIAATGATGPLVALGGKFAGWAFYLKDGKPTALISVSQLDGDQYRIAATQPLAAGRTRLTFDFAYDGGINAGGEMVIVTNGKEIARGRIPRTISKLVEMTDTFDIGFDADTPVTGDYPADSRFPGTITRVDIDLGKIGAKGRLP</sequence>
<dbReference type="RefSeq" id="WP_265270011.1">
    <property type="nucleotide sequence ID" value="NZ_JANFAV010000013.1"/>
</dbReference>
<dbReference type="PANTHER" id="PTHR42693:SF43">
    <property type="entry name" value="BLL2667 PROTEIN"/>
    <property type="match status" value="1"/>
</dbReference>
<proteinExistence type="inferred from homology"/>
<evidence type="ECO:0000256" key="5">
    <source>
        <dbReference type="SAM" id="SignalP"/>
    </source>
</evidence>
<dbReference type="SUPFAM" id="SSF53649">
    <property type="entry name" value="Alkaline phosphatase-like"/>
    <property type="match status" value="1"/>
</dbReference>
<dbReference type="InterPro" id="IPR024607">
    <property type="entry name" value="Sulfatase_CS"/>
</dbReference>
<dbReference type="PANTHER" id="PTHR42693">
    <property type="entry name" value="ARYLSULFATASE FAMILY MEMBER"/>
    <property type="match status" value="1"/>
</dbReference>
<keyword evidence="2" id="KW-0479">Metal-binding</keyword>
<keyword evidence="8" id="KW-1185">Reference proteome</keyword>
<evidence type="ECO:0000256" key="1">
    <source>
        <dbReference type="ARBA" id="ARBA00008779"/>
    </source>
</evidence>
<evidence type="ECO:0000256" key="4">
    <source>
        <dbReference type="ARBA" id="ARBA00022837"/>
    </source>
</evidence>
<dbReference type="Pfam" id="PF00884">
    <property type="entry name" value="Sulfatase"/>
    <property type="match status" value="1"/>
</dbReference>
<protein>
    <submittedName>
        <fullName evidence="7">Arylsulfatase</fullName>
    </submittedName>
</protein>
<dbReference type="InterPro" id="IPR017850">
    <property type="entry name" value="Alkaline_phosphatase_core_sf"/>
</dbReference>
<dbReference type="Gene3D" id="3.40.720.10">
    <property type="entry name" value="Alkaline Phosphatase, subunit A"/>
    <property type="match status" value="1"/>
</dbReference>
<name>A0AA41ZC71_9SPHN</name>
<feature type="domain" description="Sulfatase N-terminal" evidence="6">
    <location>
        <begin position="62"/>
        <end position="472"/>
    </location>
</feature>
<dbReference type="InterPro" id="IPR000917">
    <property type="entry name" value="Sulfatase_N"/>
</dbReference>
<reference evidence="7" key="1">
    <citation type="submission" date="2022-06" db="EMBL/GenBank/DDBJ databases">
        <title>Sphingomonas sp. nov. isolated from rhizosphere soil of tomato.</title>
        <authorList>
            <person name="Dong H."/>
            <person name="Gao R."/>
        </authorList>
    </citation>
    <scope>NUCLEOTIDE SEQUENCE</scope>
    <source>
        <strain evidence="7">MMSM24</strain>
    </source>
</reference>
<dbReference type="Gene3D" id="3.30.1120.10">
    <property type="match status" value="1"/>
</dbReference>
<dbReference type="GO" id="GO:0046872">
    <property type="term" value="F:metal ion binding"/>
    <property type="evidence" value="ECO:0007669"/>
    <property type="project" value="UniProtKB-KW"/>
</dbReference>
<gene>
    <name evidence="7" type="ORF">NEE01_16915</name>
</gene>
<dbReference type="AlphaFoldDB" id="A0AA41ZC71"/>
<evidence type="ECO:0000256" key="2">
    <source>
        <dbReference type="ARBA" id="ARBA00022723"/>
    </source>
</evidence>
<comment type="similarity">
    <text evidence="1">Belongs to the sulfatase family.</text>
</comment>
<dbReference type="GO" id="GO:0016787">
    <property type="term" value="F:hydrolase activity"/>
    <property type="evidence" value="ECO:0007669"/>
    <property type="project" value="UniProtKB-KW"/>
</dbReference>
<keyword evidence="5" id="KW-0732">Signal</keyword>